<sequence>MKIGILLCGDVAPELIEKFGNYADCLKAQLNLDRYGEVKVWNVYQEHELPEDVYECDAYVIGGSPSGVNDDLEWVHHLTLYIRMAFYAKRKLFGICFGHQVINHALGGEVKKAEKGWGLGSYDVELKQDIGELKAGQRMNLIAIHQDQVVKPGKGFEVLAGSEFCPIYITRYKNQVLTVQAHPEFSGVFFNALLMMRIERFGAVQVKQATVLDDSPIASSIFNRFAHEFLFF</sequence>
<evidence type="ECO:0000313" key="2">
    <source>
        <dbReference type="EMBL" id="OLQ96098.1"/>
    </source>
</evidence>
<protein>
    <recommendedName>
        <fullName evidence="1">Glutamine amidotransferase domain-containing protein</fullName>
    </recommendedName>
</protein>
<evidence type="ECO:0000259" key="1">
    <source>
        <dbReference type="Pfam" id="PF00117"/>
    </source>
</evidence>
<organism evidence="2 3">
    <name type="scientific">Vibrio panuliri</name>
    <dbReference type="NCBI Taxonomy" id="1381081"/>
    <lineage>
        <taxon>Bacteria</taxon>
        <taxon>Pseudomonadati</taxon>
        <taxon>Pseudomonadota</taxon>
        <taxon>Gammaproteobacteria</taxon>
        <taxon>Vibrionales</taxon>
        <taxon>Vibrionaceae</taxon>
        <taxon>Vibrio</taxon>
    </lineage>
</organism>
<evidence type="ECO:0000313" key="3">
    <source>
        <dbReference type="Proteomes" id="UP000186039"/>
    </source>
</evidence>
<keyword evidence="3" id="KW-1185">Reference proteome</keyword>
<accession>A0ABX3FPZ5</accession>
<name>A0ABX3FPZ5_9VIBR</name>
<dbReference type="SUPFAM" id="SSF52317">
    <property type="entry name" value="Class I glutamine amidotransferase-like"/>
    <property type="match status" value="1"/>
</dbReference>
<dbReference type="InterPro" id="IPR029062">
    <property type="entry name" value="Class_I_gatase-like"/>
</dbReference>
<comment type="caution">
    <text evidence="2">The sequence shown here is derived from an EMBL/GenBank/DDBJ whole genome shotgun (WGS) entry which is preliminary data.</text>
</comment>
<gene>
    <name evidence="2" type="ORF">BIY20_20115</name>
</gene>
<dbReference type="RefSeq" id="WP_075713446.1">
    <property type="nucleotide sequence ID" value="NZ_AP019655.1"/>
</dbReference>
<dbReference type="CDD" id="cd01741">
    <property type="entry name" value="GATase1_1"/>
    <property type="match status" value="1"/>
</dbReference>
<dbReference type="PANTHER" id="PTHR42695:SF5">
    <property type="entry name" value="GLUTAMINE AMIDOTRANSFERASE YLR126C-RELATED"/>
    <property type="match status" value="1"/>
</dbReference>
<reference evidence="2 3" key="1">
    <citation type="submission" date="2016-09" db="EMBL/GenBank/DDBJ databases">
        <title>Genomic Taxonomy of the Vibrionaceae.</title>
        <authorList>
            <person name="Gonzalez-Castillo A."/>
            <person name="Gomez-Gil B."/>
            <person name="Enciso-Ibarra K."/>
        </authorList>
    </citation>
    <scope>NUCLEOTIDE SEQUENCE [LARGE SCALE GENOMIC DNA]</scope>
    <source>
        <strain evidence="2 3">CAIM 1902</strain>
    </source>
</reference>
<proteinExistence type="predicted"/>
<dbReference type="InterPro" id="IPR044992">
    <property type="entry name" value="ChyE-like"/>
</dbReference>
<dbReference type="Pfam" id="PF00117">
    <property type="entry name" value="GATase"/>
    <property type="match status" value="1"/>
</dbReference>
<dbReference type="PANTHER" id="PTHR42695">
    <property type="entry name" value="GLUTAMINE AMIDOTRANSFERASE YLR126C-RELATED"/>
    <property type="match status" value="1"/>
</dbReference>
<dbReference type="Gene3D" id="3.40.50.880">
    <property type="match status" value="1"/>
</dbReference>
<dbReference type="EMBL" id="MJMH01000039">
    <property type="protein sequence ID" value="OLQ96098.1"/>
    <property type="molecule type" value="Genomic_DNA"/>
</dbReference>
<dbReference type="Proteomes" id="UP000186039">
    <property type="component" value="Unassembled WGS sequence"/>
</dbReference>
<feature type="domain" description="Glutamine amidotransferase" evidence="1">
    <location>
        <begin position="37"/>
        <end position="186"/>
    </location>
</feature>
<dbReference type="InterPro" id="IPR017926">
    <property type="entry name" value="GATASE"/>
</dbReference>
<dbReference type="PROSITE" id="PS51273">
    <property type="entry name" value="GATASE_TYPE_1"/>
    <property type="match status" value="1"/>
</dbReference>